<evidence type="ECO:0000256" key="1">
    <source>
        <dbReference type="SAM" id="MobiDB-lite"/>
    </source>
</evidence>
<keyword evidence="4" id="KW-1185">Reference proteome</keyword>
<reference evidence="3" key="1">
    <citation type="submission" date="2021-01" db="EMBL/GenBank/DDBJ databases">
        <title>Metabolic potential, ecology and presence of endohyphal bacteria is reflected in genomic diversity of Mucoromycotina.</title>
        <authorList>
            <person name="Muszewska A."/>
            <person name="Okrasinska A."/>
            <person name="Steczkiewicz K."/>
            <person name="Drgas O."/>
            <person name="Orlowska M."/>
            <person name="Perlinska-Lenart U."/>
            <person name="Aleksandrzak-Piekarczyk T."/>
            <person name="Szatraj K."/>
            <person name="Zielenkiewicz U."/>
            <person name="Pilsyk S."/>
            <person name="Malc E."/>
            <person name="Mieczkowski P."/>
            <person name="Kruszewska J.S."/>
            <person name="Biernat P."/>
            <person name="Pawlowska J."/>
        </authorList>
    </citation>
    <scope>NUCLEOTIDE SEQUENCE</scope>
    <source>
        <strain evidence="3">WA0000018081</strain>
    </source>
</reference>
<organism evidence="3 4">
    <name type="scientific">Thamnidium elegans</name>
    <dbReference type="NCBI Taxonomy" id="101142"/>
    <lineage>
        <taxon>Eukaryota</taxon>
        <taxon>Fungi</taxon>
        <taxon>Fungi incertae sedis</taxon>
        <taxon>Mucoromycota</taxon>
        <taxon>Mucoromycotina</taxon>
        <taxon>Mucoromycetes</taxon>
        <taxon>Mucorales</taxon>
        <taxon>Mucorineae</taxon>
        <taxon>Mucoraceae</taxon>
        <taxon>Thamnidium</taxon>
    </lineage>
</organism>
<evidence type="ECO:0000313" key="3">
    <source>
        <dbReference type="EMBL" id="KAG2236664.1"/>
    </source>
</evidence>
<comment type="caution">
    <text evidence="3">The sequence shown here is derived from an EMBL/GenBank/DDBJ whole genome shotgun (WGS) entry which is preliminary data.</text>
</comment>
<dbReference type="Proteomes" id="UP000613177">
    <property type="component" value="Unassembled WGS sequence"/>
</dbReference>
<dbReference type="Gene3D" id="1.10.10.750">
    <property type="entry name" value="Ypt/Rab-GAP domain of gyp1p, domain 1"/>
    <property type="match status" value="1"/>
</dbReference>
<feature type="domain" description="Rab-GAP TBC" evidence="2">
    <location>
        <begin position="632"/>
        <end position="817"/>
    </location>
</feature>
<dbReference type="FunFam" id="1.10.472.80:FF:000008">
    <property type="entry name" value="TBC1 domain family member 10A"/>
    <property type="match status" value="1"/>
</dbReference>
<dbReference type="GO" id="GO:0002098">
    <property type="term" value="P:tRNA wobble uridine modification"/>
    <property type="evidence" value="ECO:0007669"/>
    <property type="project" value="InterPro"/>
</dbReference>
<dbReference type="InterPro" id="IPR019519">
    <property type="entry name" value="Elp5"/>
</dbReference>
<dbReference type="Gene3D" id="1.10.8.270">
    <property type="entry name" value="putative rabgap domain of human tbc1 domain family member 14 like domains"/>
    <property type="match status" value="1"/>
</dbReference>
<dbReference type="SUPFAM" id="SSF47923">
    <property type="entry name" value="Ypt/Rab-GAP domain of gyp1p"/>
    <property type="match status" value="2"/>
</dbReference>
<dbReference type="GO" id="GO:0005096">
    <property type="term" value="F:GTPase activator activity"/>
    <property type="evidence" value="ECO:0007669"/>
    <property type="project" value="TreeGrafter"/>
</dbReference>
<dbReference type="AlphaFoldDB" id="A0A8H7W301"/>
<dbReference type="FunFam" id="1.10.8.270:FF:000016">
    <property type="entry name" value="TBC1 domain family member 2A"/>
    <property type="match status" value="1"/>
</dbReference>
<dbReference type="Gene3D" id="1.10.472.80">
    <property type="entry name" value="Ypt/Rab-GAP domain of gyp1p, domain 3"/>
    <property type="match status" value="1"/>
</dbReference>
<dbReference type="PROSITE" id="PS50086">
    <property type="entry name" value="TBC_RABGAP"/>
    <property type="match status" value="1"/>
</dbReference>
<evidence type="ECO:0000259" key="2">
    <source>
        <dbReference type="PROSITE" id="PS50086"/>
    </source>
</evidence>
<feature type="region of interest" description="Disordered" evidence="1">
    <location>
        <begin position="465"/>
        <end position="485"/>
    </location>
</feature>
<dbReference type="UniPathway" id="UPA00988"/>
<dbReference type="Pfam" id="PF10483">
    <property type="entry name" value="Elong_Iki1"/>
    <property type="match status" value="1"/>
</dbReference>
<dbReference type="SMART" id="SM00164">
    <property type="entry name" value="TBC"/>
    <property type="match status" value="1"/>
</dbReference>
<dbReference type="Pfam" id="PF00566">
    <property type="entry name" value="RabGAP-TBC"/>
    <property type="match status" value="1"/>
</dbReference>
<dbReference type="PANTHER" id="PTHR47219:SF9">
    <property type="entry name" value="GTPASE ACTIVATING PROTEIN AND CENTROSOME-ASSOCIATED, ISOFORM B"/>
    <property type="match status" value="1"/>
</dbReference>
<gene>
    <name evidence="3" type="ORF">INT48_000661</name>
</gene>
<proteinExistence type="predicted"/>
<evidence type="ECO:0000313" key="4">
    <source>
        <dbReference type="Proteomes" id="UP000613177"/>
    </source>
</evidence>
<dbReference type="PANTHER" id="PTHR47219">
    <property type="entry name" value="RAB GTPASE-ACTIVATING PROTEIN 1-LIKE"/>
    <property type="match status" value="1"/>
</dbReference>
<dbReference type="InterPro" id="IPR050302">
    <property type="entry name" value="Rab_GAP_TBC_domain"/>
</dbReference>
<dbReference type="GO" id="GO:0031267">
    <property type="term" value="F:small GTPase binding"/>
    <property type="evidence" value="ECO:0007669"/>
    <property type="project" value="TreeGrafter"/>
</dbReference>
<protein>
    <recommendedName>
        <fullName evidence="2">Rab-GAP TBC domain-containing protein</fullName>
    </recommendedName>
</protein>
<sequence>MTSLCLDQLLNNKKTSPFVLVNDTIRLSAFPILIDIGKRALDQTKSLIVLLTETSPASWLQQFPPAQHANIYIIDAYTDPHGWDQPSTLNKNIVSITDINKMELISRAIIQQATQTPNCTILIDSITPLAMISQYRTYQLVKTLESLTTDAVRLIIGFHSDIKFISKTGLNMQDSLDRLASVIIKLESLKERTYLETQAALTGFTPQDTFSYLTVTSNCIAKGGIAHIEWRKKSGKVTYESNGFLLDDGGYLTVVPATQLTGVVVQEAVESVDDNAMQLDPKMDPTANLSFNLSLTDQQRQQKENLVLPYLKAQQLEYMESKLTKHTSTNLEELDAKIARLLRDPSEAIVNASINVDAMTLQQLKEFAENGGLGACVSKADVLATTPEELMYLQGERIIVLKHIEDDIYMGYCEGVVGHFNAESVHFVELDPRVLESLDAVVDFTDHSQYRNSASSYGTDFIDRPYSSSSDHRPPQTNWINERRTMNDPYDTSAFNIDYSDEDDMEPIQYKSKPYKSTTKPVPKPPAKAVVPVHDITDGITTDDDYLDHEDDYNIRPSVESGSKGSENMSVDEYGFVIKPNPNNRSRAPRSLSTKSMKEYRENELKWLSIVSKLDAGNVKKDAKMKKLVRSGIPASVRARVWQFLAGSSDYRKPNQFKILMDKPATKIYEVIERDIARCYPDHTQFMDKNSQGQQDLRCVLKAYSQYNSHLEYCQGMGRLAGLMLMQMTVEDTFWLLVATIDRYMNGYFTPTLSQLRIDAYIIGQLLKDHNPKLAQHLENNDVLPIMYIAQWFLTAFTMTLPWDTVLRVWDAFYFEGIKVFYRVSLAIMEICKDFLLSSCPTNSELLDFLLHIPHEYLQPNTLLETAFRINLSKTDIKRYAKRAGSEDATTSGLPFEHGIKNLQVGNTNHTFYGHGLNFKGLGGKISRKNSNVNLENYR</sequence>
<accession>A0A8H7W301</accession>
<dbReference type="InterPro" id="IPR000195">
    <property type="entry name" value="Rab-GAP-TBC_dom"/>
</dbReference>
<dbReference type="EMBL" id="JAEPRE010000014">
    <property type="protein sequence ID" value="KAG2236664.1"/>
    <property type="molecule type" value="Genomic_DNA"/>
</dbReference>
<dbReference type="InterPro" id="IPR027417">
    <property type="entry name" value="P-loop_NTPase"/>
</dbReference>
<dbReference type="Gene3D" id="3.40.50.300">
    <property type="entry name" value="P-loop containing nucleotide triphosphate hydrolases"/>
    <property type="match status" value="1"/>
</dbReference>
<dbReference type="GO" id="GO:0033588">
    <property type="term" value="C:elongator holoenzyme complex"/>
    <property type="evidence" value="ECO:0007669"/>
    <property type="project" value="InterPro"/>
</dbReference>
<name>A0A8H7W301_9FUNG</name>
<dbReference type="InterPro" id="IPR035969">
    <property type="entry name" value="Rab-GAP_TBC_sf"/>
</dbReference>